<accession>A0A0E9UH39</accession>
<reference evidence="1" key="2">
    <citation type="journal article" date="2015" name="Fish Shellfish Immunol.">
        <title>Early steps in the European eel (Anguilla anguilla)-Vibrio vulnificus interaction in the gills: Role of the RtxA13 toxin.</title>
        <authorList>
            <person name="Callol A."/>
            <person name="Pajuelo D."/>
            <person name="Ebbesson L."/>
            <person name="Teles M."/>
            <person name="MacKenzie S."/>
            <person name="Amaro C."/>
        </authorList>
    </citation>
    <scope>NUCLEOTIDE SEQUENCE</scope>
</reference>
<protein>
    <submittedName>
        <fullName evidence="1">Uncharacterized protein</fullName>
    </submittedName>
</protein>
<sequence length="29" mass="3420">MKLCRTCFFLLSARHFCLIGGFDFNVSRH</sequence>
<reference evidence="1" key="1">
    <citation type="submission" date="2014-11" db="EMBL/GenBank/DDBJ databases">
        <authorList>
            <person name="Amaro Gonzalez C."/>
        </authorList>
    </citation>
    <scope>NUCLEOTIDE SEQUENCE</scope>
</reference>
<proteinExistence type="predicted"/>
<organism evidence="1">
    <name type="scientific">Anguilla anguilla</name>
    <name type="common">European freshwater eel</name>
    <name type="synonym">Muraena anguilla</name>
    <dbReference type="NCBI Taxonomy" id="7936"/>
    <lineage>
        <taxon>Eukaryota</taxon>
        <taxon>Metazoa</taxon>
        <taxon>Chordata</taxon>
        <taxon>Craniata</taxon>
        <taxon>Vertebrata</taxon>
        <taxon>Euteleostomi</taxon>
        <taxon>Actinopterygii</taxon>
        <taxon>Neopterygii</taxon>
        <taxon>Teleostei</taxon>
        <taxon>Anguilliformes</taxon>
        <taxon>Anguillidae</taxon>
        <taxon>Anguilla</taxon>
    </lineage>
</organism>
<dbReference type="EMBL" id="GBXM01043368">
    <property type="protein sequence ID" value="JAH65209.1"/>
    <property type="molecule type" value="Transcribed_RNA"/>
</dbReference>
<dbReference type="AlphaFoldDB" id="A0A0E9UH39"/>
<name>A0A0E9UH39_ANGAN</name>
<evidence type="ECO:0000313" key="1">
    <source>
        <dbReference type="EMBL" id="JAH65209.1"/>
    </source>
</evidence>